<evidence type="ECO:0000256" key="1">
    <source>
        <dbReference type="SAM" id="MobiDB-lite"/>
    </source>
</evidence>
<feature type="compositionally biased region" description="Pro residues" evidence="1">
    <location>
        <begin position="81"/>
        <end position="90"/>
    </location>
</feature>
<protein>
    <recommendedName>
        <fullName evidence="4">HhH-GPD domain-containing protein</fullName>
    </recommendedName>
</protein>
<dbReference type="EMBL" id="JAJVCZ030000002">
    <property type="protein sequence ID" value="KAL0263049.1"/>
    <property type="molecule type" value="Genomic_DNA"/>
</dbReference>
<feature type="compositionally biased region" description="Low complexity" evidence="1">
    <location>
        <begin position="19"/>
        <end position="29"/>
    </location>
</feature>
<evidence type="ECO:0000313" key="3">
    <source>
        <dbReference type="Proteomes" id="UP001430584"/>
    </source>
</evidence>
<proteinExistence type="predicted"/>
<dbReference type="Proteomes" id="UP001430584">
    <property type="component" value="Unassembled WGS sequence"/>
</dbReference>
<accession>A0ABR3CU42</accession>
<evidence type="ECO:0008006" key="4">
    <source>
        <dbReference type="Google" id="ProtNLM"/>
    </source>
</evidence>
<evidence type="ECO:0000313" key="2">
    <source>
        <dbReference type="EMBL" id="KAL0263049.1"/>
    </source>
</evidence>
<organism evidence="2 3">
    <name type="scientific">Diplodia seriata</name>
    <dbReference type="NCBI Taxonomy" id="420778"/>
    <lineage>
        <taxon>Eukaryota</taxon>
        <taxon>Fungi</taxon>
        <taxon>Dikarya</taxon>
        <taxon>Ascomycota</taxon>
        <taxon>Pezizomycotina</taxon>
        <taxon>Dothideomycetes</taxon>
        <taxon>Dothideomycetes incertae sedis</taxon>
        <taxon>Botryosphaeriales</taxon>
        <taxon>Botryosphaeriaceae</taxon>
        <taxon>Diplodia</taxon>
    </lineage>
</organism>
<feature type="compositionally biased region" description="Polar residues" evidence="1">
    <location>
        <begin position="30"/>
        <end position="39"/>
    </location>
</feature>
<comment type="caution">
    <text evidence="2">The sequence shown here is derived from an EMBL/GenBank/DDBJ whole genome shotgun (WGS) entry which is preliminary data.</text>
</comment>
<keyword evidence="3" id="KW-1185">Reference proteome</keyword>
<gene>
    <name evidence="2" type="ORF">SLS55_002024</name>
</gene>
<dbReference type="GeneID" id="92006109"/>
<sequence>MVTTRSKAKAKAEPREETAQSSAARASSQPQHPSKQANTSRKRKPTPPSKDSSASIPAANRAKKRKDSAASDKHQHTNTTPAPPPSPPSPLSSKIDSLITASGVAVATLPFHDLLPSPSQPTSTTILALLFHALLSSTRISHDIAAHAVRLLVGAGYADLPTLRASTWQRRTELLTDAGYTHYREKTATALGDMAALVDERYGGDASGLLRLDDDDDLPATEVQKMLRRRLKEVKGLGDVGADIFIAGVQGVWPRAAPFLDRRSAKTAEEVGLGGGVEALFEGVGRDAGKMARLNAALTTVRLEKRVGEFKG</sequence>
<name>A0ABR3CU42_9PEZI</name>
<feature type="region of interest" description="Disordered" evidence="1">
    <location>
        <begin position="1"/>
        <end position="95"/>
    </location>
</feature>
<dbReference type="RefSeq" id="XP_066636078.1">
    <property type="nucleotide sequence ID" value="XM_066773511.1"/>
</dbReference>
<reference evidence="2 3" key="1">
    <citation type="submission" date="2024-02" db="EMBL/GenBank/DDBJ databases">
        <title>De novo assembly and annotation of 12 fungi associated with fruit tree decline syndrome in Ontario, Canada.</title>
        <authorList>
            <person name="Sulman M."/>
            <person name="Ellouze W."/>
            <person name="Ilyukhin E."/>
        </authorList>
    </citation>
    <scope>NUCLEOTIDE SEQUENCE [LARGE SCALE GENOMIC DNA]</scope>
    <source>
        <strain evidence="2 3">FDS-637</strain>
    </source>
</reference>